<comment type="caution">
    <text evidence="1">The sequence shown here is derived from an EMBL/GenBank/DDBJ whole genome shotgun (WGS) entry which is preliminary data.</text>
</comment>
<dbReference type="EMBL" id="JBIAXI010000017">
    <property type="protein sequence ID" value="MFF4776321.1"/>
    <property type="molecule type" value="Genomic_DNA"/>
</dbReference>
<evidence type="ECO:0000313" key="1">
    <source>
        <dbReference type="EMBL" id="MFF4776321.1"/>
    </source>
</evidence>
<accession>A0ABW6VAI2</accession>
<name>A0ABW6VAI2_MICFU</name>
<evidence type="ECO:0008006" key="3">
    <source>
        <dbReference type="Google" id="ProtNLM"/>
    </source>
</evidence>
<organism evidence="1 2">
    <name type="scientific">Microtetraspora fusca</name>
    <dbReference type="NCBI Taxonomy" id="1997"/>
    <lineage>
        <taxon>Bacteria</taxon>
        <taxon>Bacillati</taxon>
        <taxon>Actinomycetota</taxon>
        <taxon>Actinomycetes</taxon>
        <taxon>Streptosporangiales</taxon>
        <taxon>Streptosporangiaceae</taxon>
        <taxon>Microtetraspora</taxon>
    </lineage>
</organism>
<keyword evidence="2" id="KW-1185">Reference proteome</keyword>
<dbReference type="RefSeq" id="WP_066942619.1">
    <property type="nucleotide sequence ID" value="NZ_BBYK01000050.1"/>
</dbReference>
<protein>
    <recommendedName>
        <fullName evidence="3">Tn3 transposase DDE domain-containing protein</fullName>
    </recommendedName>
</protein>
<reference evidence="1 2" key="1">
    <citation type="submission" date="2024-10" db="EMBL/GenBank/DDBJ databases">
        <title>The Natural Products Discovery Center: Release of the First 8490 Sequenced Strains for Exploring Actinobacteria Biosynthetic Diversity.</title>
        <authorList>
            <person name="Kalkreuter E."/>
            <person name="Kautsar S.A."/>
            <person name="Yang D."/>
            <person name="Bader C.D."/>
            <person name="Teijaro C.N."/>
            <person name="Fluegel L."/>
            <person name="Davis C.M."/>
            <person name="Simpson J.R."/>
            <person name="Lauterbach L."/>
            <person name="Steele A.D."/>
            <person name="Gui C."/>
            <person name="Meng S."/>
            <person name="Li G."/>
            <person name="Viehrig K."/>
            <person name="Ye F."/>
            <person name="Su P."/>
            <person name="Kiefer A.F."/>
            <person name="Nichols A."/>
            <person name="Cepeda A.J."/>
            <person name="Yan W."/>
            <person name="Fan B."/>
            <person name="Jiang Y."/>
            <person name="Adhikari A."/>
            <person name="Zheng C.-J."/>
            <person name="Schuster L."/>
            <person name="Cowan T.M."/>
            <person name="Smanski M.J."/>
            <person name="Chevrette M.G."/>
            <person name="De Carvalho L.P.S."/>
            <person name="Shen B."/>
        </authorList>
    </citation>
    <scope>NUCLEOTIDE SEQUENCE [LARGE SCALE GENOMIC DNA]</scope>
    <source>
        <strain evidence="1 2">NPDC001281</strain>
    </source>
</reference>
<proteinExistence type="predicted"/>
<evidence type="ECO:0000313" key="2">
    <source>
        <dbReference type="Proteomes" id="UP001602119"/>
    </source>
</evidence>
<sequence length="71" mass="7673">MFPVLAGQVAVKKLRADGFPVTDPAVQARLSPICCDHIGFLDRYTFTGADLDTGLRALHGPPRDQEGQHSP</sequence>
<gene>
    <name evidence="1" type="ORF">ACFY05_26010</name>
</gene>
<dbReference type="Proteomes" id="UP001602119">
    <property type="component" value="Unassembled WGS sequence"/>
</dbReference>